<evidence type="ECO:0000256" key="2">
    <source>
        <dbReference type="ARBA" id="ARBA00022729"/>
    </source>
</evidence>
<dbReference type="Proteomes" id="UP000012960">
    <property type="component" value="Unplaced"/>
</dbReference>
<feature type="compositionally biased region" description="Low complexity" evidence="3">
    <location>
        <begin position="23"/>
        <end position="59"/>
    </location>
</feature>
<feature type="compositionally biased region" description="Polar residues" evidence="3">
    <location>
        <begin position="1"/>
        <end position="15"/>
    </location>
</feature>
<dbReference type="Gene3D" id="3.40.50.200">
    <property type="entry name" value="Peptidase S8/S53 domain"/>
    <property type="match status" value="1"/>
</dbReference>
<proteinExistence type="inferred from homology"/>
<dbReference type="EMBL" id="HG996466">
    <property type="protein sequence ID" value="CAG1859342.1"/>
    <property type="molecule type" value="Genomic_DNA"/>
</dbReference>
<dbReference type="AlphaFoldDB" id="A0A804HTC3"/>
<dbReference type="InterPro" id="IPR045051">
    <property type="entry name" value="SBT"/>
</dbReference>
<dbReference type="SUPFAM" id="SSF52743">
    <property type="entry name" value="Subtilisin-like"/>
    <property type="match status" value="1"/>
</dbReference>
<dbReference type="EnsemblPlants" id="Ma01_t12600.1">
    <property type="protein sequence ID" value="Ma01_p12600.1"/>
    <property type="gene ID" value="Ma01_g12600"/>
</dbReference>
<feature type="region of interest" description="Disordered" evidence="3">
    <location>
        <begin position="1"/>
        <end position="59"/>
    </location>
</feature>
<evidence type="ECO:0000313" key="7">
    <source>
        <dbReference type="Proteomes" id="UP000012960"/>
    </source>
</evidence>
<keyword evidence="2" id="KW-0732">Signal</keyword>
<evidence type="ECO:0000313" key="6">
    <source>
        <dbReference type="EnsemblPlants" id="Ma01_p12600.1"/>
    </source>
</evidence>
<keyword evidence="7" id="KW-1185">Reference proteome</keyword>
<accession>A0A804HTC3</accession>
<reference evidence="5" key="1">
    <citation type="submission" date="2021-03" db="EMBL/GenBank/DDBJ databases">
        <authorList>
            <consortium name="Genoscope - CEA"/>
            <person name="William W."/>
        </authorList>
    </citation>
    <scope>NUCLEOTIDE SEQUENCE</scope>
    <source>
        <strain evidence="5">Doubled-haploid Pahang</strain>
    </source>
</reference>
<reference evidence="6" key="2">
    <citation type="submission" date="2021-05" db="UniProtKB">
        <authorList>
            <consortium name="EnsemblPlants"/>
        </authorList>
    </citation>
    <scope>IDENTIFICATION</scope>
    <source>
        <strain evidence="6">subsp. malaccensis</strain>
    </source>
</reference>
<dbReference type="Pfam" id="PF02225">
    <property type="entry name" value="PA"/>
    <property type="match status" value="1"/>
</dbReference>
<evidence type="ECO:0000256" key="3">
    <source>
        <dbReference type="SAM" id="MobiDB-lite"/>
    </source>
</evidence>
<comment type="similarity">
    <text evidence="1">Belongs to the peptidase S8 family.</text>
</comment>
<organism evidence="6 7">
    <name type="scientific">Musa acuminata subsp. malaccensis</name>
    <name type="common">Wild banana</name>
    <name type="synonym">Musa malaccensis</name>
    <dbReference type="NCBI Taxonomy" id="214687"/>
    <lineage>
        <taxon>Eukaryota</taxon>
        <taxon>Viridiplantae</taxon>
        <taxon>Streptophyta</taxon>
        <taxon>Embryophyta</taxon>
        <taxon>Tracheophyta</taxon>
        <taxon>Spermatophyta</taxon>
        <taxon>Magnoliopsida</taxon>
        <taxon>Liliopsida</taxon>
        <taxon>Zingiberales</taxon>
        <taxon>Musaceae</taxon>
        <taxon>Musa</taxon>
    </lineage>
</organism>
<dbReference type="Gene3D" id="3.50.30.30">
    <property type="match status" value="1"/>
</dbReference>
<dbReference type="GO" id="GO:0006508">
    <property type="term" value="P:proteolysis"/>
    <property type="evidence" value="ECO:0007669"/>
    <property type="project" value="InterPro"/>
</dbReference>
<dbReference type="InParanoid" id="A0A804HTC3"/>
<sequence>MNQFSTTNAKETAQSVLEPVRRAQPPAAVVSATAPTCSRPSTPPSKTASTSSPSLSEAAPGNSGPFLLGVVNNAAPWVITVAASTIDRDFKQTITSTNNKQIQGRSFTLKSLDTGKKYTLIRAVDAIAANASKDDATLCDPHSIDAAKVEGKIVLCQRGPPPPVLDNFPQASGAAGTIVIDNNKRGDNFLMTAFMDQAHLLISEKDGQAL</sequence>
<evidence type="ECO:0000256" key="1">
    <source>
        <dbReference type="ARBA" id="ARBA00011073"/>
    </source>
</evidence>
<dbReference type="GO" id="GO:0004252">
    <property type="term" value="F:serine-type endopeptidase activity"/>
    <property type="evidence" value="ECO:0007669"/>
    <property type="project" value="InterPro"/>
</dbReference>
<dbReference type="CDD" id="cd02120">
    <property type="entry name" value="PA_subtilisin_like"/>
    <property type="match status" value="1"/>
</dbReference>
<protein>
    <submittedName>
        <fullName evidence="5">(wild Malaysian banana) hypothetical protein</fullName>
    </submittedName>
</protein>
<feature type="domain" description="PA" evidence="4">
    <location>
        <begin position="135"/>
        <end position="189"/>
    </location>
</feature>
<gene>
    <name evidence="5" type="ORF">GSMUA_296370.1</name>
</gene>
<dbReference type="PANTHER" id="PTHR10795">
    <property type="entry name" value="PROPROTEIN CONVERTASE SUBTILISIN/KEXIN"/>
    <property type="match status" value="1"/>
</dbReference>
<dbReference type="InterPro" id="IPR036852">
    <property type="entry name" value="Peptidase_S8/S53_dom_sf"/>
</dbReference>
<evidence type="ECO:0000313" key="5">
    <source>
        <dbReference type="EMBL" id="CAG1859342.1"/>
    </source>
</evidence>
<name>A0A804HTC3_MUSAM</name>
<dbReference type="Gramene" id="Ma01_t12600.1">
    <property type="protein sequence ID" value="Ma01_p12600.1"/>
    <property type="gene ID" value="Ma01_g12600"/>
</dbReference>
<evidence type="ECO:0000259" key="4">
    <source>
        <dbReference type="Pfam" id="PF02225"/>
    </source>
</evidence>
<dbReference type="InterPro" id="IPR003137">
    <property type="entry name" value="PA_domain"/>
</dbReference>